<reference evidence="2" key="1">
    <citation type="submission" date="2020-11" db="EMBL/GenBank/DDBJ databases">
        <authorList>
            <consortium name="DOE Joint Genome Institute"/>
            <person name="Ahrendt S."/>
            <person name="Riley R."/>
            <person name="Andreopoulos W."/>
            <person name="Labutti K."/>
            <person name="Pangilinan J."/>
            <person name="Ruiz-Duenas F.J."/>
            <person name="Barrasa J.M."/>
            <person name="Sanchez-Garcia M."/>
            <person name="Camarero S."/>
            <person name="Miyauchi S."/>
            <person name="Serrano A."/>
            <person name="Linde D."/>
            <person name="Babiker R."/>
            <person name="Drula E."/>
            <person name="Ayuso-Fernandez I."/>
            <person name="Pacheco R."/>
            <person name="Padilla G."/>
            <person name="Ferreira P."/>
            <person name="Barriuso J."/>
            <person name="Kellner H."/>
            <person name="Castanera R."/>
            <person name="Alfaro M."/>
            <person name="Ramirez L."/>
            <person name="Pisabarro A.G."/>
            <person name="Kuo A."/>
            <person name="Tritt A."/>
            <person name="Lipzen A."/>
            <person name="He G."/>
            <person name="Yan M."/>
            <person name="Ng V."/>
            <person name="Cullen D."/>
            <person name="Martin F."/>
            <person name="Rosso M.-N."/>
            <person name="Henrissat B."/>
            <person name="Hibbett D."/>
            <person name="Martinez A.T."/>
            <person name="Grigoriev I.V."/>
        </authorList>
    </citation>
    <scope>NUCLEOTIDE SEQUENCE</scope>
    <source>
        <strain evidence="2">AH 40177</strain>
    </source>
</reference>
<keyword evidence="3" id="KW-1185">Reference proteome</keyword>
<evidence type="ECO:0000313" key="3">
    <source>
        <dbReference type="Proteomes" id="UP000772434"/>
    </source>
</evidence>
<evidence type="ECO:0000313" key="2">
    <source>
        <dbReference type="EMBL" id="KAF9058864.1"/>
    </source>
</evidence>
<protein>
    <submittedName>
        <fullName evidence="2">Uncharacterized protein</fullName>
    </submittedName>
</protein>
<name>A0A9P5TY59_9AGAR</name>
<dbReference type="Proteomes" id="UP000772434">
    <property type="component" value="Unassembled WGS sequence"/>
</dbReference>
<dbReference type="EMBL" id="JADNRY010000340">
    <property type="protein sequence ID" value="KAF9058864.1"/>
    <property type="molecule type" value="Genomic_DNA"/>
</dbReference>
<organism evidence="2 3">
    <name type="scientific">Rhodocollybia butyracea</name>
    <dbReference type="NCBI Taxonomy" id="206335"/>
    <lineage>
        <taxon>Eukaryota</taxon>
        <taxon>Fungi</taxon>
        <taxon>Dikarya</taxon>
        <taxon>Basidiomycota</taxon>
        <taxon>Agaricomycotina</taxon>
        <taxon>Agaricomycetes</taxon>
        <taxon>Agaricomycetidae</taxon>
        <taxon>Agaricales</taxon>
        <taxon>Marasmiineae</taxon>
        <taxon>Omphalotaceae</taxon>
        <taxon>Rhodocollybia</taxon>
    </lineage>
</organism>
<sequence>MSKKQTLRTWEESIKYNMEALELRRGPHPDMSSSLNNLASAILAQFEQKEDFENLADAAGVPQTPQGGIRAETSTSP</sequence>
<dbReference type="AlphaFoldDB" id="A0A9P5TY59"/>
<gene>
    <name evidence="2" type="ORF">BDP27DRAFT_1503906</name>
</gene>
<proteinExistence type="predicted"/>
<feature type="region of interest" description="Disordered" evidence="1">
    <location>
        <begin position="54"/>
        <end position="77"/>
    </location>
</feature>
<evidence type="ECO:0000256" key="1">
    <source>
        <dbReference type="SAM" id="MobiDB-lite"/>
    </source>
</evidence>
<accession>A0A9P5TY59</accession>
<comment type="caution">
    <text evidence="2">The sequence shown here is derived from an EMBL/GenBank/DDBJ whole genome shotgun (WGS) entry which is preliminary data.</text>
</comment>